<gene>
    <name evidence="11" type="ORF">LSTR_LSTR014894</name>
</gene>
<dbReference type="Proteomes" id="UP000291343">
    <property type="component" value="Unassembled WGS sequence"/>
</dbReference>
<evidence type="ECO:0000313" key="11">
    <source>
        <dbReference type="EMBL" id="RZF42972.1"/>
    </source>
</evidence>
<dbReference type="OrthoDB" id="406838at2759"/>
<accession>A0A482XBE0</accession>
<dbReference type="GO" id="GO:0005615">
    <property type="term" value="C:extracellular space"/>
    <property type="evidence" value="ECO:0007669"/>
    <property type="project" value="TreeGrafter"/>
</dbReference>
<dbReference type="InterPro" id="IPR024079">
    <property type="entry name" value="MetalloPept_cat_dom_sf"/>
</dbReference>
<evidence type="ECO:0000256" key="4">
    <source>
        <dbReference type="ARBA" id="ARBA00022723"/>
    </source>
</evidence>
<evidence type="ECO:0000256" key="5">
    <source>
        <dbReference type="ARBA" id="ARBA00022729"/>
    </source>
</evidence>
<dbReference type="GO" id="GO:0008270">
    <property type="term" value="F:zinc ion binding"/>
    <property type="evidence" value="ECO:0007669"/>
    <property type="project" value="InterPro"/>
</dbReference>
<keyword evidence="6" id="KW-0378">Hydrolase</keyword>
<dbReference type="InParanoid" id="A0A482XBE0"/>
<organism evidence="11 12">
    <name type="scientific">Laodelphax striatellus</name>
    <name type="common">Small brown planthopper</name>
    <name type="synonym">Delphax striatella</name>
    <dbReference type="NCBI Taxonomy" id="195883"/>
    <lineage>
        <taxon>Eukaryota</taxon>
        <taxon>Metazoa</taxon>
        <taxon>Ecdysozoa</taxon>
        <taxon>Arthropoda</taxon>
        <taxon>Hexapoda</taxon>
        <taxon>Insecta</taxon>
        <taxon>Pterygota</taxon>
        <taxon>Neoptera</taxon>
        <taxon>Paraneoptera</taxon>
        <taxon>Hemiptera</taxon>
        <taxon>Auchenorrhyncha</taxon>
        <taxon>Fulgoroidea</taxon>
        <taxon>Delphacidae</taxon>
        <taxon>Criomorphinae</taxon>
        <taxon>Laodelphax</taxon>
    </lineage>
</organism>
<sequence>MMGYLESFGYLPEVKGGPGSLRSADQLKDALRNLQAFAGLPATGQLDVETQQLLQRPRCGLPDISLQHARRKRRKRYAVQGQKWHTLNITWR</sequence>
<evidence type="ECO:0000313" key="12">
    <source>
        <dbReference type="Proteomes" id="UP000291343"/>
    </source>
</evidence>
<dbReference type="Pfam" id="PF01471">
    <property type="entry name" value="PG_binding_1"/>
    <property type="match status" value="1"/>
</dbReference>
<reference evidence="11 12" key="1">
    <citation type="journal article" date="2017" name="Gigascience">
        <title>Genome sequence of the small brown planthopper, Laodelphax striatellus.</title>
        <authorList>
            <person name="Zhu J."/>
            <person name="Jiang F."/>
            <person name="Wang X."/>
            <person name="Yang P."/>
            <person name="Bao Y."/>
            <person name="Zhao W."/>
            <person name="Wang W."/>
            <person name="Lu H."/>
            <person name="Wang Q."/>
            <person name="Cui N."/>
            <person name="Li J."/>
            <person name="Chen X."/>
            <person name="Luo L."/>
            <person name="Yu J."/>
            <person name="Kang L."/>
            <person name="Cui F."/>
        </authorList>
    </citation>
    <scope>NUCLEOTIDE SEQUENCE [LARGE SCALE GENOMIC DNA]</scope>
    <source>
        <strain evidence="11">Lst14</strain>
    </source>
</reference>
<feature type="domain" description="Peptidoglycan binding-like" evidence="10">
    <location>
        <begin position="4"/>
        <end position="54"/>
    </location>
</feature>
<dbReference type="SMR" id="A0A482XBE0"/>
<comment type="caution">
    <text evidence="11">The sequence shown here is derived from an EMBL/GenBank/DDBJ whole genome shotgun (WGS) entry which is preliminary data.</text>
</comment>
<keyword evidence="12" id="KW-1185">Reference proteome</keyword>
<evidence type="ECO:0000256" key="7">
    <source>
        <dbReference type="ARBA" id="ARBA00022833"/>
    </source>
</evidence>
<dbReference type="GO" id="GO:0004222">
    <property type="term" value="F:metalloendopeptidase activity"/>
    <property type="evidence" value="ECO:0007669"/>
    <property type="project" value="InterPro"/>
</dbReference>
<evidence type="ECO:0000256" key="1">
    <source>
        <dbReference type="ARBA" id="ARBA00001947"/>
    </source>
</evidence>
<dbReference type="EMBL" id="QKKF02013625">
    <property type="protein sequence ID" value="RZF42972.1"/>
    <property type="molecule type" value="Genomic_DNA"/>
</dbReference>
<evidence type="ECO:0000256" key="6">
    <source>
        <dbReference type="ARBA" id="ARBA00022801"/>
    </source>
</evidence>
<keyword evidence="8" id="KW-0482">Metalloprotease</keyword>
<evidence type="ECO:0000256" key="2">
    <source>
        <dbReference type="ARBA" id="ARBA00010370"/>
    </source>
</evidence>
<keyword evidence="7" id="KW-0862">Zinc</keyword>
<protein>
    <recommendedName>
        <fullName evidence="10">Peptidoglycan binding-like domain-containing protein</fullName>
    </recommendedName>
</protein>
<evidence type="ECO:0000256" key="8">
    <source>
        <dbReference type="ARBA" id="ARBA00023049"/>
    </source>
</evidence>
<dbReference type="GO" id="GO:0006508">
    <property type="term" value="P:proteolysis"/>
    <property type="evidence" value="ECO:0007669"/>
    <property type="project" value="UniProtKB-KW"/>
</dbReference>
<keyword evidence="5" id="KW-0732">Signal</keyword>
<evidence type="ECO:0000256" key="9">
    <source>
        <dbReference type="ARBA" id="ARBA00023145"/>
    </source>
</evidence>
<dbReference type="STRING" id="195883.A0A482XBE0"/>
<dbReference type="Gene3D" id="3.40.390.10">
    <property type="entry name" value="Collagenase (Catalytic Domain)"/>
    <property type="match status" value="1"/>
</dbReference>
<name>A0A482XBE0_LAOST</name>
<dbReference type="AlphaFoldDB" id="A0A482XBE0"/>
<dbReference type="GO" id="GO:0030574">
    <property type="term" value="P:collagen catabolic process"/>
    <property type="evidence" value="ECO:0007669"/>
    <property type="project" value="TreeGrafter"/>
</dbReference>
<evidence type="ECO:0000259" key="10">
    <source>
        <dbReference type="Pfam" id="PF01471"/>
    </source>
</evidence>
<dbReference type="InterPro" id="IPR002477">
    <property type="entry name" value="Peptidoglycan-bd-like"/>
</dbReference>
<keyword evidence="4" id="KW-0479">Metal-binding</keyword>
<proteinExistence type="inferred from homology"/>
<comment type="cofactor">
    <cofactor evidence="1">
        <name>Zn(2+)</name>
        <dbReference type="ChEBI" id="CHEBI:29105"/>
    </cofactor>
</comment>
<dbReference type="InterPro" id="IPR021158">
    <property type="entry name" value="Pept_M10A_Zn_BS"/>
</dbReference>
<dbReference type="PROSITE" id="PS00546">
    <property type="entry name" value="CYSTEINE_SWITCH"/>
    <property type="match status" value="1"/>
</dbReference>
<dbReference type="GO" id="GO:0030198">
    <property type="term" value="P:extracellular matrix organization"/>
    <property type="evidence" value="ECO:0007669"/>
    <property type="project" value="TreeGrafter"/>
</dbReference>
<dbReference type="PANTHER" id="PTHR10201:SF291">
    <property type="entry name" value="MATRIX METALLOPROTEINASE 1, ISOFORM C-RELATED"/>
    <property type="match status" value="1"/>
</dbReference>
<keyword evidence="3" id="KW-0645">Protease</keyword>
<dbReference type="SUPFAM" id="SSF47090">
    <property type="entry name" value="PGBD-like"/>
    <property type="match status" value="1"/>
</dbReference>
<comment type="similarity">
    <text evidence="2">Belongs to the peptidase M10A family.</text>
</comment>
<evidence type="ECO:0000256" key="3">
    <source>
        <dbReference type="ARBA" id="ARBA00022670"/>
    </source>
</evidence>
<dbReference type="GO" id="GO:0031012">
    <property type="term" value="C:extracellular matrix"/>
    <property type="evidence" value="ECO:0007669"/>
    <property type="project" value="InterPro"/>
</dbReference>
<dbReference type="InterPro" id="IPR036365">
    <property type="entry name" value="PGBD-like_sf"/>
</dbReference>
<keyword evidence="9" id="KW-0865">Zymogen</keyword>
<dbReference type="PANTHER" id="PTHR10201">
    <property type="entry name" value="MATRIX METALLOPROTEINASE"/>
    <property type="match status" value="1"/>
</dbReference>